<dbReference type="InterPro" id="IPR023214">
    <property type="entry name" value="HAD_sf"/>
</dbReference>
<dbReference type="PANTHER" id="PTHR46193">
    <property type="entry name" value="6-PHOSPHOGLUCONATE PHOSPHATASE"/>
    <property type="match status" value="1"/>
</dbReference>
<evidence type="ECO:0000313" key="6">
    <source>
        <dbReference type="EMBL" id="WEK34497.1"/>
    </source>
</evidence>
<dbReference type="InterPro" id="IPR006439">
    <property type="entry name" value="HAD-SF_hydro_IA"/>
</dbReference>
<comment type="similarity">
    <text evidence="2">Belongs to the HAD-like hydrolase superfamily. CbbY/CbbZ/Gph/YieH family.</text>
</comment>
<keyword evidence="3" id="KW-0479">Metal-binding</keyword>
<dbReference type="NCBIfam" id="TIGR01509">
    <property type="entry name" value="HAD-SF-IA-v3"/>
    <property type="match status" value="1"/>
</dbReference>
<name>A0AAJ5WPR2_9BACT</name>
<proteinExistence type="inferred from homology"/>
<dbReference type="InterPro" id="IPR023198">
    <property type="entry name" value="PGP-like_dom2"/>
</dbReference>
<dbReference type="SFLD" id="SFLDG01135">
    <property type="entry name" value="C1.5.6:_HAD__Beta-PGM__Phospha"/>
    <property type="match status" value="1"/>
</dbReference>
<organism evidence="6 7">
    <name type="scientific">Candidatus Pseudobacter hemicellulosilyticus</name>
    <dbReference type="NCBI Taxonomy" id="3121375"/>
    <lineage>
        <taxon>Bacteria</taxon>
        <taxon>Pseudomonadati</taxon>
        <taxon>Bacteroidota</taxon>
        <taxon>Chitinophagia</taxon>
        <taxon>Chitinophagales</taxon>
        <taxon>Chitinophagaceae</taxon>
        <taxon>Pseudobacter</taxon>
    </lineage>
</organism>
<dbReference type="AlphaFoldDB" id="A0AAJ5WPR2"/>
<sequence>MKYKAFLFDLNGTMINDMDYHINAWYDIVNRLGAGLTLDQVKAQCYGKNHELLERIFPGRFSMIEMDMMGLEKEQTYQNNFHPYLKLLPGLDKVLEKATEQGIRMAIGSAAIRYNIDFVLDGLRIRDYFKAVVGAEDVATSKPDPQTFLSCAQQLGVAPSECLVFEDAPKGVEAAANAGMDAVVLTTMHEAHEFNNGKNIVAYIRDYELLSW</sequence>
<dbReference type="Proteomes" id="UP001220610">
    <property type="component" value="Chromosome"/>
</dbReference>
<evidence type="ECO:0000256" key="2">
    <source>
        <dbReference type="ARBA" id="ARBA00006171"/>
    </source>
</evidence>
<keyword evidence="4" id="KW-0460">Magnesium</keyword>
<comment type="cofactor">
    <cofactor evidence="1">
        <name>Mg(2+)</name>
        <dbReference type="ChEBI" id="CHEBI:18420"/>
    </cofactor>
</comment>
<dbReference type="GO" id="GO:0046872">
    <property type="term" value="F:metal ion binding"/>
    <property type="evidence" value="ECO:0007669"/>
    <property type="project" value="UniProtKB-KW"/>
</dbReference>
<dbReference type="PANTHER" id="PTHR46193:SF18">
    <property type="entry name" value="HEXITOL PHOSPHATASE B"/>
    <property type="match status" value="1"/>
</dbReference>
<accession>A0AAJ5WPR2</accession>
<dbReference type="CDD" id="cd07505">
    <property type="entry name" value="HAD_BPGM-like"/>
    <property type="match status" value="1"/>
</dbReference>
<evidence type="ECO:0000256" key="1">
    <source>
        <dbReference type="ARBA" id="ARBA00001946"/>
    </source>
</evidence>
<dbReference type="Gene3D" id="1.10.150.240">
    <property type="entry name" value="Putative phosphatase, domain 2"/>
    <property type="match status" value="1"/>
</dbReference>
<evidence type="ECO:0000256" key="4">
    <source>
        <dbReference type="ARBA" id="ARBA00022842"/>
    </source>
</evidence>
<keyword evidence="5" id="KW-0119">Carbohydrate metabolism</keyword>
<dbReference type="Pfam" id="PF13419">
    <property type="entry name" value="HAD_2"/>
    <property type="match status" value="1"/>
</dbReference>
<protein>
    <submittedName>
        <fullName evidence="6">HAD family phosphatase</fullName>
    </submittedName>
</protein>
<evidence type="ECO:0000256" key="3">
    <source>
        <dbReference type="ARBA" id="ARBA00022723"/>
    </source>
</evidence>
<dbReference type="SUPFAM" id="SSF56784">
    <property type="entry name" value="HAD-like"/>
    <property type="match status" value="1"/>
</dbReference>
<gene>
    <name evidence="6" type="ORF">P0Y53_18575</name>
</gene>
<reference evidence="6" key="1">
    <citation type="submission" date="2023-03" db="EMBL/GenBank/DDBJ databases">
        <title>Andean soil-derived lignocellulolytic bacterial consortium as a source of novel taxa and putative plastic-active enzymes.</title>
        <authorList>
            <person name="Diaz-Garcia L."/>
            <person name="Chuvochina M."/>
            <person name="Feuerriegel G."/>
            <person name="Bunk B."/>
            <person name="Sproer C."/>
            <person name="Streit W.R."/>
            <person name="Rodriguez L.M."/>
            <person name="Overmann J."/>
            <person name="Jimenez D.J."/>
        </authorList>
    </citation>
    <scope>NUCLEOTIDE SEQUENCE</scope>
    <source>
        <strain evidence="6">MAG 7</strain>
    </source>
</reference>
<dbReference type="InterPro" id="IPR041492">
    <property type="entry name" value="HAD_2"/>
</dbReference>
<dbReference type="NCBIfam" id="TIGR01549">
    <property type="entry name" value="HAD-SF-IA-v1"/>
    <property type="match status" value="1"/>
</dbReference>
<dbReference type="InterPro" id="IPR036412">
    <property type="entry name" value="HAD-like_sf"/>
</dbReference>
<dbReference type="GO" id="GO:0003824">
    <property type="term" value="F:catalytic activity"/>
    <property type="evidence" value="ECO:0007669"/>
    <property type="project" value="UniProtKB-ARBA"/>
</dbReference>
<dbReference type="Gene3D" id="3.40.50.1000">
    <property type="entry name" value="HAD superfamily/HAD-like"/>
    <property type="match status" value="1"/>
</dbReference>
<evidence type="ECO:0000313" key="7">
    <source>
        <dbReference type="Proteomes" id="UP001220610"/>
    </source>
</evidence>
<evidence type="ECO:0000256" key="5">
    <source>
        <dbReference type="ARBA" id="ARBA00023277"/>
    </source>
</evidence>
<dbReference type="InterPro" id="IPR051600">
    <property type="entry name" value="Beta-PGM-like"/>
</dbReference>
<dbReference type="SFLD" id="SFLDS00003">
    <property type="entry name" value="Haloacid_Dehalogenase"/>
    <property type="match status" value="1"/>
</dbReference>
<dbReference type="PRINTS" id="PR00413">
    <property type="entry name" value="HADHALOGNASE"/>
</dbReference>
<dbReference type="SFLD" id="SFLDG01129">
    <property type="entry name" value="C1.5:_HAD__Beta-PGM__Phosphata"/>
    <property type="match status" value="1"/>
</dbReference>
<dbReference type="EMBL" id="CP119311">
    <property type="protein sequence ID" value="WEK34497.1"/>
    <property type="molecule type" value="Genomic_DNA"/>
</dbReference>